<proteinExistence type="predicted"/>
<dbReference type="Proteomes" id="UP000677803">
    <property type="component" value="Unassembled WGS sequence"/>
</dbReference>
<dbReference type="AlphaFoldDB" id="A0A8S4AI55"/>
<feature type="region of interest" description="Disordered" evidence="1">
    <location>
        <begin position="412"/>
        <end position="476"/>
    </location>
</feature>
<feature type="compositionally biased region" description="Basic and acidic residues" evidence="1">
    <location>
        <begin position="412"/>
        <end position="428"/>
    </location>
</feature>
<protein>
    <submittedName>
        <fullName evidence="2">(Atlantic silverside) hypothetical protein</fullName>
    </submittedName>
</protein>
<accession>A0A8S4AI55</accession>
<organism evidence="2 3">
    <name type="scientific">Menidia menidia</name>
    <name type="common">Atlantic silverside</name>
    <dbReference type="NCBI Taxonomy" id="238744"/>
    <lineage>
        <taxon>Eukaryota</taxon>
        <taxon>Metazoa</taxon>
        <taxon>Chordata</taxon>
        <taxon>Craniata</taxon>
        <taxon>Vertebrata</taxon>
        <taxon>Euteleostomi</taxon>
        <taxon>Actinopterygii</taxon>
        <taxon>Neopterygii</taxon>
        <taxon>Teleostei</taxon>
        <taxon>Neoteleostei</taxon>
        <taxon>Acanthomorphata</taxon>
        <taxon>Ovalentaria</taxon>
        <taxon>Atherinomorphae</taxon>
        <taxon>Atheriniformes</taxon>
        <taxon>Atherinopsidae</taxon>
        <taxon>Menidiinae</taxon>
        <taxon>Menidia</taxon>
    </lineage>
</organism>
<name>A0A8S4AI55_9TELE</name>
<feature type="region of interest" description="Disordered" evidence="1">
    <location>
        <begin position="203"/>
        <end position="230"/>
    </location>
</feature>
<gene>
    <name evidence="2" type="ORF">MMEN_LOCUS4776</name>
</gene>
<comment type="caution">
    <text evidence="2">The sequence shown here is derived from an EMBL/GenBank/DDBJ whole genome shotgun (WGS) entry which is preliminary data.</text>
</comment>
<dbReference type="EMBL" id="CAJRST010004446">
    <property type="protein sequence ID" value="CAG5870307.1"/>
    <property type="molecule type" value="Genomic_DNA"/>
</dbReference>
<reference evidence="2" key="1">
    <citation type="submission" date="2021-05" db="EMBL/GenBank/DDBJ databases">
        <authorList>
            <person name="Tigano A."/>
        </authorList>
    </citation>
    <scope>NUCLEOTIDE SEQUENCE</scope>
</reference>
<keyword evidence="3" id="KW-1185">Reference proteome</keyword>
<sequence>MTSANTCPSESLSACFPYAPRGGPDLAGRAGGFGCTVQEDHQLKVLLGEGVGGQLVERTGLIDHVVEGQRTHKEQVVLASVNHEVNVHLIQDDGPTIRSGCGPQQLPIDLTSNQQGLSEMTAVLLKLTVFALFLGKEILARMTPHMKQLMKTPTRDWTMIRATVPAQWPVRARPPYPMVVWVSREYRNAVIPVGLCDPVPEQAEEEPAAREGGHKQQEDEAPADLHKGGPEVHQEGKVVAVLYVAELNVAVAILGDQAGLAASVSSGLVLTREQLEHCEAERGDRITDRAHWLASRERPGKLSVGVTPSFIEQPAGSAAEFLRVLTLEVSDRPEGEGGGGGGECQQGFFRQKHGLLTQNPPETEAAQVQRLEVPVQDELGHGPAHGGGVLQAVAAEARGKVHVVDGRVHADDGVLVKGEQDEQSRTDGQKNWAQLRDALGPGPRDTSTEAHRAGDRSCPTPASQRFPLRSRLNGTV</sequence>
<feature type="compositionally biased region" description="Basic and acidic residues" evidence="1">
    <location>
        <begin position="207"/>
        <end position="230"/>
    </location>
</feature>
<feature type="compositionally biased region" description="Basic and acidic residues" evidence="1">
    <location>
        <begin position="446"/>
        <end position="455"/>
    </location>
</feature>
<evidence type="ECO:0000256" key="1">
    <source>
        <dbReference type="SAM" id="MobiDB-lite"/>
    </source>
</evidence>
<evidence type="ECO:0000313" key="3">
    <source>
        <dbReference type="Proteomes" id="UP000677803"/>
    </source>
</evidence>
<evidence type="ECO:0000313" key="2">
    <source>
        <dbReference type="EMBL" id="CAG5870307.1"/>
    </source>
</evidence>